<dbReference type="OrthoDB" id="563737at2"/>
<dbReference type="Proteomes" id="UP000218238">
    <property type="component" value="Unassembled WGS sequence"/>
</dbReference>
<accession>A0A2A2THS1</accession>
<evidence type="ECO:0000313" key="2">
    <source>
        <dbReference type="Proteomes" id="UP000218238"/>
    </source>
</evidence>
<gene>
    <name evidence="1" type="ORF">CK510_15415</name>
</gene>
<dbReference type="RefSeq" id="WP_095722540.1">
    <property type="nucleotide sequence ID" value="NZ_NTFS01000164.1"/>
</dbReference>
<protein>
    <submittedName>
        <fullName evidence="1">Uncharacterized protein</fullName>
    </submittedName>
</protein>
<keyword evidence="2" id="KW-1185">Reference proteome</keyword>
<dbReference type="AlphaFoldDB" id="A0A2A2THS1"/>
<evidence type="ECO:0000313" key="1">
    <source>
        <dbReference type="EMBL" id="PAX53178.1"/>
    </source>
</evidence>
<name>A0A2A2THS1_9CYAN</name>
<proteinExistence type="predicted"/>
<reference evidence="1 2" key="1">
    <citation type="submission" date="2017-08" db="EMBL/GenBank/DDBJ databases">
        <title>Draft genome sequence of filamentous cyanobacterium Calothrix elsteri CCALA 953.</title>
        <authorList>
            <person name="Gagunashvili A.N."/>
            <person name="Elster J."/>
            <person name="Andresson O.S."/>
        </authorList>
    </citation>
    <scope>NUCLEOTIDE SEQUENCE [LARGE SCALE GENOMIC DNA]</scope>
    <source>
        <strain evidence="1 2">CCALA 953</strain>
    </source>
</reference>
<organism evidence="1 2">
    <name type="scientific">Brunnivagina elsteri CCALA 953</name>
    <dbReference type="NCBI Taxonomy" id="987040"/>
    <lineage>
        <taxon>Bacteria</taxon>
        <taxon>Bacillati</taxon>
        <taxon>Cyanobacteriota</taxon>
        <taxon>Cyanophyceae</taxon>
        <taxon>Nostocales</taxon>
        <taxon>Calotrichaceae</taxon>
        <taxon>Brunnivagina</taxon>
    </lineage>
</organism>
<dbReference type="EMBL" id="NTFS01000164">
    <property type="protein sequence ID" value="PAX53178.1"/>
    <property type="molecule type" value="Genomic_DNA"/>
</dbReference>
<comment type="caution">
    <text evidence="1">The sequence shown here is derived from an EMBL/GenBank/DDBJ whole genome shotgun (WGS) entry which is preliminary data.</text>
</comment>
<sequence>MNLKTIVTTAAFTGLVTISGATLNTISPQSNQAFAKEAKVMLSQATSKAEMKDATGLTVAKKIEMLTKHKGMFGSGDQLRRYFFGDLEPIAVQPGGAGMVVNLYNKANNTTFAYCATYDVVVAIKEGKVKAFAPSEVK</sequence>